<dbReference type="InterPro" id="IPR023214">
    <property type="entry name" value="HAD_sf"/>
</dbReference>
<dbReference type="Gene3D" id="1.10.150.400">
    <property type="match status" value="1"/>
</dbReference>
<protein>
    <recommendedName>
        <fullName evidence="4">Haloacid dehalogenase</fullName>
    </recommendedName>
</protein>
<name>A0ABD4R2S5_9ENTR</name>
<dbReference type="Proteomes" id="UP000813349">
    <property type="component" value="Unassembled WGS sequence"/>
</dbReference>
<dbReference type="EMBL" id="JAFKCP010000002">
    <property type="protein sequence ID" value="MBU3765928.1"/>
    <property type="molecule type" value="Genomic_DNA"/>
</dbReference>
<dbReference type="AlphaFoldDB" id="A0ABD4R2S5"/>
<dbReference type="GO" id="GO:0046872">
    <property type="term" value="F:metal ion binding"/>
    <property type="evidence" value="ECO:0007669"/>
    <property type="project" value="UniProtKB-KW"/>
</dbReference>
<gene>
    <name evidence="2" type="ORF">J0A64_04850</name>
</gene>
<sequence length="605" mass="68577">MSNYNDFDLDNSSDIFSYFDGLTEDKIAHAEVISFDFFDTLFSRPLADPEDAFDILGEKLNIKDFRARRQDAQTKAFRTMKKNNRKEITIADIYAEFSEKEHDSKVLCEAEYQLELSLVEPNPVIFSFFKRLIASGKKVVVTSDMYLPATFFKDALEKYGVTGIDVFSSADENATKRDTGELFDILIKKLKVLPDKVIHLGDNHTSDYVRPKEKGLEAFYYLSHYADTLSKGLPLSVSIAQGLVKHHSGCNVLDSYKSLGFIYGGTVAVGFLSWIIGKIKEHSIDHVLFLSRDGYIMKKMVEQDGSCNLVKSDYFYGSRTSLTLSTINDENFVEYLPFLLSGAEGLQPRELLERIGVTPPDESVMASFGLSANKVLTPELFPLMSQFLFAYRWQILQVCRRNRRGLYSYIKSVGIKAGDKIALVDVGWSGTTQEAFYTAIKDIIDVEIHGYYFCLANTEERKRRSRFLNMYAMYENANCDSTIVDAIYENRVVVELFFSAPHSSIIGYDVDPFEPIQDEGRGLSNTMSQCVAEICEGSLLFARKYKKFCEQLQFNLTPYELTNSMVELATTKKWNNFTSITTVSNFDAWGSSRLKALCAADYLGV</sequence>
<organism evidence="2 3">
    <name type="scientific">Enterobacter roggenkampii</name>
    <dbReference type="NCBI Taxonomy" id="1812935"/>
    <lineage>
        <taxon>Bacteria</taxon>
        <taxon>Pseudomonadati</taxon>
        <taxon>Pseudomonadota</taxon>
        <taxon>Gammaproteobacteria</taxon>
        <taxon>Enterobacterales</taxon>
        <taxon>Enterobacteriaceae</taxon>
        <taxon>Enterobacter</taxon>
        <taxon>Enterobacter cloacae complex</taxon>
    </lineage>
</organism>
<evidence type="ECO:0000313" key="2">
    <source>
        <dbReference type="EMBL" id="MBU3765928.1"/>
    </source>
</evidence>
<comment type="caution">
    <text evidence="2">The sequence shown here is derived from an EMBL/GenBank/DDBJ whole genome shotgun (WGS) entry which is preliminary data.</text>
</comment>
<proteinExistence type="predicted"/>
<dbReference type="InterPro" id="IPR036412">
    <property type="entry name" value="HAD-like_sf"/>
</dbReference>
<keyword evidence="1" id="KW-0479">Metal-binding</keyword>
<dbReference type="RefSeq" id="WP_058655585.1">
    <property type="nucleotide sequence ID" value="NZ_JACRVG010000004.1"/>
</dbReference>
<reference evidence="2 3" key="1">
    <citation type="journal article" date="2021" name="Clin. Infect. Dis.">
        <title>Rapid development of cefiderocol resistance in carbapenem-resistant Enterobacter cloacae during therapy is associated with heterogeneous mutations in the catecholate siderophore receptor cira.</title>
        <authorList>
            <person name="Klein S."/>
            <person name="Boutin S."/>
            <person name="Kocer K."/>
            <person name="Fiedler M.O."/>
            <person name="Storzinger D."/>
            <person name="Weigand M.A."/>
            <person name="Tan B."/>
            <person name="Richter D."/>
            <person name="Rupp C."/>
            <person name="Mieth M."/>
            <person name="Mehrabi A."/>
            <person name="Hackert T."/>
            <person name="Zimmermann S."/>
            <person name="Heeg K."/>
            <person name="Nurjadi D."/>
        </authorList>
    </citation>
    <scope>NUCLEOTIDE SEQUENCE [LARGE SCALE GENOMIC DNA]</scope>
    <source>
        <strain evidence="2 3">BK34275</strain>
    </source>
</reference>
<accession>A0ABD4R2S5</accession>
<evidence type="ECO:0008006" key="4">
    <source>
        <dbReference type="Google" id="ProtNLM"/>
    </source>
</evidence>
<evidence type="ECO:0000256" key="1">
    <source>
        <dbReference type="ARBA" id="ARBA00022723"/>
    </source>
</evidence>
<evidence type="ECO:0000313" key="3">
    <source>
        <dbReference type="Proteomes" id="UP000813349"/>
    </source>
</evidence>
<dbReference type="Gene3D" id="3.40.50.1000">
    <property type="entry name" value="HAD superfamily/HAD-like"/>
    <property type="match status" value="1"/>
</dbReference>
<dbReference type="SUPFAM" id="SSF56784">
    <property type="entry name" value="HAD-like"/>
    <property type="match status" value="1"/>
</dbReference>